<dbReference type="Proteomes" id="UP000019918">
    <property type="component" value="Unassembled WGS sequence"/>
</dbReference>
<evidence type="ECO:0000256" key="1">
    <source>
        <dbReference type="SAM" id="SignalP"/>
    </source>
</evidence>
<proteinExistence type="predicted"/>
<dbReference type="EMBL" id="JFHN01000036">
    <property type="protein sequence ID" value="EXU76116.1"/>
    <property type="molecule type" value="Genomic_DNA"/>
</dbReference>
<keyword evidence="3" id="KW-1185">Reference proteome</keyword>
<evidence type="ECO:0000313" key="2">
    <source>
        <dbReference type="EMBL" id="EXU76116.1"/>
    </source>
</evidence>
<dbReference type="OrthoDB" id="6521367at2"/>
<dbReference type="Pfam" id="PF06366">
    <property type="entry name" value="FlhE"/>
    <property type="match status" value="1"/>
</dbReference>
<name>A0A014M2N0_9GAMM</name>
<sequence>MRHWAGWLLLCLPGMALAGGAWQASGSGPGLQLRGQQMFSPALSAPEKVSGAMTQIAWRYTLNAPPPSGLVVHLCARTRCVVLEGASGTTRGLTNVDAGETLRFVYGVQGKGRLPQTLRVLGNEVMVNYR</sequence>
<dbReference type="AlphaFoldDB" id="A0A014M2N0"/>
<dbReference type="PATRIC" id="fig|69222.5.peg.1453"/>
<keyword evidence="2" id="KW-0282">Flagellum</keyword>
<protein>
    <submittedName>
        <fullName evidence="2">Flagellar protein flhE</fullName>
    </submittedName>
</protein>
<keyword evidence="2" id="KW-0969">Cilium</keyword>
<feature type="chain" id="PRO_5001471982" evidence="1">
    <location>
        <begin position="19"/>
        <end position="130"/>
    </location>
</feature>
<keyword evidence="2" id="KW-0966">Cell projection</keyword>
<gene>
    <name evidence="2" type="ORF">BG55_07070</name>
</gene>
<dbReference type="STRING" id="69222.BG55_07070"/>
<accession>A0A014M2N0</accession>
<feature type="signal peptide" evidence="1">
    <location>
        <begin position="1"/>
        <end position="18"/>
    </location>
</feature>
<organism evidence="2 3">
    <name type="scientific">Erwinia mallotivora</name>
    <dbReference type="NCBI Taxonomy" id="69222"/>
    <lineage>
        <taxon>Bacteria</taxon>
        <taxon>Pseudomonadati</taxon>
        <taxon>Pseudomonadota</taxon>
        <taxon>Gammaproteobacteria</taxon>
        <taxon>Enterobacterales</taxon>
        <taxon>Erwiniaceae</taxon>
        <taxon>Erwinia</taxon>
    </lineage>
</organism>
<comment type="caution">
    <text evidence="2">The sequence shown here is derived from an EMBL/GenBank/DDBJ whole genome shotgun (WGS) entry which is preliminary data.</text>
</comment>
<dbReference type="InterPro" id="IPR009420">
    <property type="entry name" value="FlhE"/>
</dbReference>
<reference evidence="2 3" key="1">
    <citation type="submission" date="2014-02" db="EMBL/GenBank/DDBJ databases">
        <title>Draft genome of Erwinia mallotivora strain BT-MARDI, a papaya dieback pathogen.</title>
        <authorList>
            <person name="Redzuan R."/>
            <person name="Abu Bakar N."/>
            <person name="Badrun R."/>
            <person name="Mohd Raih M.F."/>
            <person name="Rozano L."/>
            <person name="Mat Amin N."/>
        </authorList>
    </citation>
    <scope>NUCLEOTIDE SEQUENCE [LARGE SCALE GENOMIC DNA]</scope>
    <source>
        <strain evidence="2 3">BT-MARDI</strain>
    </source>
</reference>
<evidence type="ECO:0000313" key="3">
    <source>
        <dbReference type="Proteomes" id="UP000019918"/>
    </source>
</evidence>
<dbReference type="RefSeq" id="WP_034935781.1">
    <property type="nucleotide sequence ID" value="NZ_JFHN01000036.1"/>
</dbReference>
<keyword evidence="1" id="KW-0732">Signal</keyword>